<dbReference type="RefSeq" id="WP_379993335.1">
    <property type="nucleotide sequence ID" value="NZ_JBHSGN010000002.1"/>
</dbReference>
<accession>A0ABV9KQ03</accession>
<dbReference type="SUPFAM" id="SSF101967">
    <property type="entry name" value="Adhesin YadA, collagen-binding domain"/>
    <property type="match status" value="1"/>
</dbReference>
<protein>
    <recommendedName>
        <fullName evidence="2">Trimeric autotransporter adhesin YadA-like head domain-containing protein</fullName>
    </recommendedName>
</protein>
<dbReference type="CDD" id="cd12820">
    <property type="entry name" value="LbR_YadA-like"/>
    <property type="match status" value="1"/>
</dbReference>
<proteinExistence type="predicted"/>
<comment type="caution">
    <text evidence="3">The sequence shown here is derived from an EMBL/GenBank/DDBJ whole genome shotgun (WGS) entry which is preliminary data.</text>
</comment>
<sequence>MLKITSTAKQIGLQINDRQVDYYLKGHLDFKLSNAGDRFYVYKIGSVASFLDHPMSEGVSIDGVDVTPDNLGDLLEEIAPEAGGAGGTDDHTQLTNRDAADQHPISAITGLTASLQALAAMQGNWLGVDFPTYADLLAYDASLAEKPADKTWTRVHADENPNGGNGNPSVYAWLRSEISPGTFENILTFQYAVYIPDTETDPVFTAWKGGNSIVAGANANASGSATVAIGINSTVSANAGTALGSNSKSGSYSVAIGYSSEASGNSSVAIAQSKASAQSSVAIGVNAVTSSTNSIALGANSQTTTDRELSIGHPTLKRRITNVADGTGNNDAATVGQVNATVAASQRWKPAVSTLADLPVITGTEQNVTWLCRVTSENNVYQRVAGTSSTWTLYSENTDYVDEQELEDAITEAVTGTLTDEDGTPDIPDTESGNIWTKIQQVRNNLKYLLFVITGGATGQVLTSAGGANPPEWQTPSNEQPNGSVNDTYQDQPVDHYYCVAKITSDLRPENSFWYSDMFKFDIIISNRAADINNYQCIANVVVNTGQWNPNPSGITINTATGNFESGNLYITQEEMPENGAKRVVYRIWMRKHIIQNYDSNVCFLQVSNILYYSGEGGMVDYKIEYFKPTAPDTFVGIPASQIAPQTPINEATFNRDINQSIEIPGGTSVDVINIQNNALKVTASSQDWIEGNGITTIGQISLIDYGGGDAVIWDYQNGWAASFNFMYADTDKEYYVDWNATTKVLTFTPGDVITSIDPNAGIFDSIMFINGSPAQIAEV</sequence>
<dbReference type="InterPro" id="IPR011049">
    <property type="entry name" value="Serralysin-like_metalloprot_C"/>
</dbReference>
<keyword evidence="4" id="KW-1185">Reference proteome</keyword>
<gene>
    <name evidence="3" type="ORF">ACFO6W_00450</name>
</gene>
<feature type="compositionally biased region" description="Polar residues" evidence="1">
    <location>
        <begin position="472"/>
        <end position="485"/>
    </location>
</feature>
<evidence type="ECO:0000256" key="1">
    <source>
        <dbReference type="SAM" id="MobiDB-lite"/>
    </source>
</evidence>
<feature type="domain" description="Trimeric autotransporter adhesin YadA-like head" evidence="2">
    <location>
        <begin position="221"/>
        <end position="247"/>
    </location>
</feature>
<dbReference type="Pfam" id="PF05658">
    <property type="entry name" value="YadA_head"/>
    <property type="match status" value="3"/>
</dbReference>
<dbReference type="InterPro" id="IPR008640">
    <property type="entry name" value="Adhesin_Head_dom"/>
</dbReference>
<feature type="domain" description="Trimeric autotransporter adhesin YadA-like head" evidence="2">
    <location>
        <begin position="249"/>
        <end position="270"/>
    </location>
</feature>
<evidence type="ECO:0000313" key="4">
    <source>
        <dbReference type="Proteomes" id="UP001596023"/>
    </source>
</evidence>
<dbReference type="EMBL" id="JBHSGN010000002">
    <property type="protein sequence ID" value="MFC4672153.1"/>
    <property type="molecule type" value="Genomic_DNA"/>
</dbReference>
<feature type="domain" description="Trimeric autotransporter adhesin YadA-like head" evidence="2">
    <location>
        <begin position="275"/>
        <end position="301"/>
    </location>
</feature>
<dbReference type="Proteomes" id="UP001596023">
    <property type="component" value="Unassembled WGS sequence"/>
</dbReference>
<feature type="region of interest" description="Disordered" evidence="1">
    <location>
        <begin position="463"/>
        <end position="485"/>
    </location>
</feature>
<evidence type="ECO:0000259" key="2">
    <source>
        <dbReference type="Pfam" id="PF05658"/>
    </source>
</evidence>
<name>A0ABV9KQ03_9BACT</name>
<dbReference type="Gene3D" id="2.150.10.10">
    <property type="entry name" value="Serralysin-like metalloprotease, C-terminal"/>
    <property type="match status" value="1"/>
</dbReference>
<evidence type="ECO:0000313" key="3">
    <source>
        <dbReference type="EMBL" id="MFC4672153.1"/>
    </source>
</evidence>
<reference evidence="4" key="1">
    <citation type="journal article" date="2019" name="Int. J. Syst. Evol. Microbiol.">
        <title>The Global Catalogue of Microorganisms (GCM) 10K type strain sequencing project: providing services to taxonomists for standard genome sequencing and annotation.</title>
        <authorList>
            <consortium name="The Broad Institute Genomics Platform"/>
            <consortium name="The Broad Institute Genome Sequencing Center for Infectious Disease"/>
            <person name="Wu L."/>
            <person name="Ma J."/>
        </authorList>
    </citation>
    <scope>NUCLEOTIDE SEQUENCE [LARGE SCALE GENOMIC DNA]</scope>
    <source>
        <strain evidence="4">CCUG 66188</strain>
    </source>
</reference>
<organism evidence="3 4">
    <name type="scientific">Dysgonomonas termitidis</name>
    <dbReference type="NCBI Taxonomy" id="1516126"/>
    <lineage>
        <taxon>Bacteria</taxon>
        <taxon>Pseudomonadati</taxon>
        <taxon>Bacteroidota</taxon>
        <taxon>Bacteroidia</taxon>
        <taxon>Bacteroidales</taxon>
        <taxon>Dysgonomonadaceae</taxon>
        <taxon>Dysgonomonas</taxon>
    </lineage>
</organism>